<name>A0A7W7WY27_9PSEU</name>
<dbReference type="RefSeq" id="WP_221447387.1">
    <property type="nucleotide sequence ID" value="NZ_BAABAI010000041.1"/>
</dbReference>
<evidence type="ECO:0000313" key="1">
    <source>
        <dbReference type="EMBL" id="MBB4968074.1"/>
    </source>
</evidence>
<dbReference type="EMBL" id="JACHJS010000001">
    <property type="protein sequence ID" value="MBB4968074.1"/>
    <property type="molecule type" value="Genomic_DNA"/>
</dbReference>
<proteinExistence type="predicted"/>
<gene>
    <name evidence="1" type="ORF">F4559_005433</name>
</gene>
<dbReference type="Proteomes" id="UP000542674">
    <property type="component" value="Unassembled WGS sequence"/>
</dbReference>
<comment type="caution">
    <text evidence="1">The sequence shown here is derived from an EMBL/GenBank/DDBJ whole genome shotgun (WGS) entry which is preliminary data.</text>
</comment>
<keyword evidence="2" id="KW-1185">Reference proteome</keyword>
<sequence length="223" mass="24702">MSRKIQYRTRRPIAVADRPQGTPLSPAQRLFVDRCRELPQLADPLDVELTVGAAVADLDVDEEFWAGVVAHVASWPSRRNVALLRALAVLLTGRPRDWAVEAAGPVGSTLRVTGAWTCDRSLDAGYLVLLCRYAFSAREHAMVFLIDEVEGGLVRGAFVTRQVEVARERLARQAPLDAIGAEAAHWLLAKSYDRLDRRPDLRVGDDVRSTRLPAKRRIALAFG</sequence>
<accession>A0A7W7WY27</accession>
<organism evidence="1 2">
    <name type="scientific">Saccharothrix violaceirubra</name>
    <dbReference type="NCBI Taxonomy" id="413306"/>
    <lineage>
        <taxon>Bacteria</taxon>
        <taxon>Bacillati</taxon>
        <taxon>Actinomycetota</taxon>
        <taxon>Actinomycetes</taxon>
        <taxon>Pseudonocardiales</taxon>
        <taxon>Pseudonocardiaceae</taxon>
        <taxon>Saccharothrix</taxon>
    </lineage>
</organism>
<protein>
    <submittedName>
        <fullName evidence="1">Uncharacterized protein</fullName>
    </submittedName>
</protein>
<reference evidence="1 2" key="1">
    <citation type="submission" date="2020-08" db="EMBL/GenBank/DDBJ databases">
        <title>Sequencing the genomes of 1000 actinobacteria strains.</title>
        <authorList>
            <person name="Klenk H.-P."/>
        </authorList>
    </citation>
    <scope>NUCLEOTIDE SEQUENCE [LARGE SCALE GENOMIC DNA]</scope>
    <source>
        <strain evidence="1 2">DSM 45084</strain>
    </source>
</reference>
<evidence type="ECO:0000313" key="2">
    <source>
        <dbReference type="Proteomes" id="UP000542674"/>
    </source>
</evidence>
<dbReference type="AlphaFoldDB" id="A0A7W7WY27"/>